<name>A0ABW3NWI5_9FLAO</name>
<evidence type="ECO:0000313" key="2">
    <source>
        <dbReference type="EMBL" id="MFD1096429.1"/>
    </source>
</evidence>
<organism evidence="2 3">
    <name type="scientific">Salegentibacter chungangensis</name>
    <dbReference type="NCBI Taxonomy" id="1335724"/>
    <lineage>
        <taxon>Bacteria</taxon>
        <taxon>Pseudomonadati</taxon>
        <taxon>Bacteroidota</taxon>
        <taxon>Flavobacteriia</taxon>
        <taxon>Flavobacteriales</taxon>
        <taxon>Flavobacteriaceae</taxon>
        <taxon>Salegentibacter</taxon>
    </lineage>
</organism>
<reference evidence="3" key="1">
    <citation type="journal article" date="2019" name="Int. J. Syst. Evol. Microbiol.">
        <title>The Global Catalogue of Microorganisms (GCM) 10K type strain sequencing project: providing services to taxonomists for standard genome sequencing and annotation.</title>
        <authorList>
            <consortium name="The Broad Institute Genomics Platform"/>
            <consortium name="The Broad Institute Genome Sequencing Center for Infectious Disease"/>
            <person name="Wu L."/>
            <person name="Ma J."/>
        </authorList>
    </citation>
    <scope>NUCLEOTIDE SEQUENCE [LARGE SCALE GENOMIC DNA]</scope>
    <source>
        <strain evidence="3">CCUG 64793</strain>
    </source>
</reference>
<keyword evidence="3" id="KW-1185">Reference proteome</keyword>
<dbReference type="RefSeq" id="WP_380746063.1">
    <property type="nucleotide sequence ID" value="NZ_JBHTLI010000002.1"/>
</dbReference>
<protein>
    <submittedName>
        <fullName evidence="2">Uncharacterized protein</fullName>
    </submittedName>
</protein>
<sequence length="134" mass="14903">MPRPDQCIEVDDARKLQDQWVGTRAQEIRNARGFQDTREFWFSLDVLQEFIDYIKEESPAGSKPGVRIYFGSYKPGEGPDYGKGEGGKKGYSTVFLAPTLEEASAADSTQTTQINNYDIDPLNNGEGGVPPTTY</sequence>
<accession>A0ABW3NWI5</accession>
<comment type="caution">
    <text evidence="2">The sequence shown here is derived from an EMBL/GenBank/DDBJ whole genome shotgun (WGS) entry which is preliminary data.</text>
</comment>
<dbReference type="Proteomes" id="UP001597131">
    <property type="component" value="Unassembled WGS sequence"/>
</dbReference>
<feature type="region of interest" description="Disordered" evidence="1">
    <location>
        <begin position="105"/>
        <end position="134"/>
    </location>
</feature>
<dbReference type="EMBL" id="JBHTLI010000002">
    <property type="protein sequence ID" value="MFD1096429.1"/>
    <property type="molecule type" value="Genomic_DNA"/>
</dbReference>
<gene>
    <name evidence="2" type="ORF">ACFQ3Q_11755</name>
</gene>
<evidence type="ECO:0000313" key="3">
    <source>
        <dbReference type="Proteomes" id="UP001597131"/>
    </source>
</evidence>
<feature type="compositionally biased region" description="Polar residues" evidence="1">
    <location>
        <begin position="106"/>
        <end position="116"/>
    </location>
</feature>
<evidence type="ECO:0000256" key="1">
    <source>
        <dbReference type="SAM" id="MobiDB-lite"/>
    </source>
</evidence>
<proteinExistence type="predicted"/>